<dbReference type="Gene3D" id="1.25.40.10">
    <property type="entry name" value="Tetratricopeptide repeat domain"/>
    <property type="match status" value="1"/>
</dbReference>
<dbReference type="InterPro" id="IPR013083">
    <property type="entry name" value="Znf_RING/FYVE/PHD"/>
</dbReference>
<dbReference type="SUPFAM" id="SSF57850">
    <property type="entry name" value="RING/U-box"/>
    <property type="match status" value="1"/>
</dbReference>
<dbReference type="InterPro" id="IPR002885">
    <property type="entry name" value="PPR_rpt"/>
</dbReference>
<comment type="caution">
    <text evidence="4">The sequence shown here is derived from an EMBL/GenBank/DDBJ whole genome shotgun (WGS) entry which is preliminary data.</text>
</comment>
<sequence length="281" mass="31932">MKPDKQTSPGVTSTESRRSGDRGYLCRVAILRDMAVGGAGNSECPTCVVCLNQVRSRDKVWELRNCTHVKQCLDRWLDHDEHLTCPLCQAPLLACRGAAASLSQEPSWAVEKLLYLFGVDVLFPTPFLLPRYFVSINELIKMINLVMWLRYIENNHKFHVSCAVPWNTLLNGYAHVSDEKKVVSPYWQIPDLETRLNKHTLSIVLKYCSRLDDARHSGAVHYLAIKFWFNIHEYLGCALVDIYSKSGLIEDAYKIFARINASTVVVWSAMISCFDQQGFGV</sequence>
<dbReference type="OrthoDB" id="8062037at2759"/>
<dbReference type="Pfam" id="PF01535">
    <property type="entry name" value="PPR"/>
    <property type="match status" value="1"/>
</dbReference>
<evidence type="ECO:0000256" key="1">
    <source>
        <dbReference type="ARBA" id="ARBA00022737"/>
    </source>
</evidence>
<keyword evidence="1" id="KW-0677">Repeat</keyword>
<evidence type="ECO:0000259" key="3">
    <source>
        <dbReference type="PROSITE" id="PS50089"/>
    </source>
</evidence>
<accession>A0A9D5BVG6</accession>
<reference evidence="4 5" key="1">
    <citation type="journal article" date="2022" name="Hortic Res">
        <title>The genome of Dioscorea zingiberensis sheds light on the biosynthesis, origin and evolution of the medicinally important diosgenin saponins.</title>
        <authorList>
            <person name="Li Y."/>
            <person name="Tan C."/>
            <person name="Li Z."/>
            <person name="Guo J."/>
            <person name="Li S."/>
            <person name="Chen X."/>
            <person name="Wang C."/>
            <person name="Dai X."/>
            <person name="Yang H."/>
            <person name="Song W."/>
            <person name="Hou L."/>
            <person name="Xu J."/>
            <person name="Tong Z."/>
            <person name="Xu A."/>
            <person name="Yuan X."/>
            <person name="Wang W."/>
            <person name="Yang Q."/>
            <person name="Chen L."/>
            <person name="Sun Z."/>
            <person name="Wang K."/>
            <person name="Pan B."/>
            <person name="Chen J."/>
            <person name="Bao Y."/>
            <person name="Liu F."/>
            <person name="Qi X."/>
            <person name="Gang D.R."/>
            <person name="Wen J."/>
            <person name="Li J."/>
        </authorList>
    </citation>
    <scope>NUCLEOTIDE SEQUENCE [LARGE SCALE GENOMIC DNA]</scope>
    <source>
        <strain evidence="4">Dzin_1.0</strain>
    </source>
</reference>
<evidence type="ECO:0000313" key="5">
    <source>
        <dbReference type="Proteomes" id="UP001085076"/>
    </source>
</evidence>
<dbReference type="EMBL" id="JAGGNH010000023">
    <property type="protein sequence ID" value="KAJ0961407.1"/>
    <property type="molecule type" value="Genomic_DNA"/>
</dbReference>
<dbReference type="Gene3D" id="3.30.40.10">
    <property type="entry name" value="Zinc/RING finger domain, C3HC4 (zinc finger)"/>
    <property type="match status" value="1"/>
</dbReference>
<dbReference type="InterPro" id="IPR011990">
    <property type="entry name" value="TPR-like_helical_dom_sf"/>
</dbReference>
<protein>
    <recommendedName>
        <fullName evidence="3">RING-type domain-containing protein</fullName>
    </recommendedName>
</protein>
<keyword evidence="2" id="KW-0863">Zinc-finger</keyword>
<keyword evidence="2" id="KW-0479">Metal-binding</keyword>
<evidence type="ECO:0000256" key="2">
    <source>
        <dbReference type="PROSITE-ProRule" id="PRU00175"/>
    </source>
</evidence>
<feature type="domain" description="RING-type" evidence="3">
    <location>
        <begin position="47"/>
        <end position="89"/>
    </location>
</feature>
<gene>
    <name evidence="4" type="ORF">J5N97_000362</name>
</gene>
<evidence type="ECO:0000313" key="4">
    <source>
        <dbReference type="EMBL" id="KAJ0961407.1"/>
    </source>
</evidence>
<dbReference type="PANTHER" id="PTHR47926">
    <property type="entry name" value="PENTATRICOPEPTIDE REPEAT-CONTAINING PROTEIN"/>
    <property type="match status" value="1"/>
</dbReference>
<dbReference type="GO" id="GO:0003723">
    <property type="term" value="F:RNA binding"/>
    <property type="evidence" value="ECO:0007669"/>
    <property type="project" value="InterPro"/>
</dbReference>
<dbReference type="InterPro" id="IPR001841">
    <property type="entry name" value="Znf_RING"/>
</dbReference>
<dbReference type="InterPro" id="IPR046960">
    <property type="entry name" value="PPR_At4g14850-like_plant"/>
</dbReference>
<keyword evidence="5" id="KW-1185">Reference proteome</keyword>
<dbReference type="Proteomes" id="UP001085076">
    <property type="component" value="Unassembled WGS sequence"/>
</dbReference>
<organism evidence="4 5">
    <name type="scientific">Dioscorea zingiberensis</name>
    <dbReference type="NCBI Taxonomy" id="325984"/>
    <lineage>
        <taxon>Eukaryota</taxon>
        <taxon>Viridiplantae</taxon>
        <taxon>Streptophyta</taxon>
        <taxon>Embryophyta</taxon>
        <taxon>Tracheophyta</taxon>
        <taxon>Spermatophyta</taxon>
        <taxon>Magnoliopsida</taxon>
        <taxon>Liliopsida</taxon>
        <taxon>Dioscoreales</taxon>
        <taxon>Dioscoreaceae</taxon>
        <taxon>Dioscorea</taxon>
    </lineage>
</organism>
<dbReference type="AlphaFoldDB" id="A0A9D5BVG6"/>
<dbReference type="GO" id="GO:0009451">
    <property type="term" value="P:RNA modification"/>
    <property type="evidence" value="ECO:0007669"/>
    <property type="project" value="InterPro"/>
</dbReference>
<name>A0A9D5BVG6_9LILI</name>
<keyword evidence="2" id="KW-0862">Zinc</keyword>
<dbReference type="GO" id="GO:0008270">
    <property type="term" value="F:zinc ion binding"/>
    <property type="evidence" value="ECO:0007669"/>
    <property type="project" value="UniProtKB-KW"/>
</dbReference>
<proteinExistence type="predicted"/>
<dbReference type="GO" id="GO:0005737">
    <property type="term" value="C:cytoplasm"/>
    <property type="evidence" value="ECO:0007669"/>
    <property type="project" value="UniProtKB-ARBA"/>
</dbReference>
<dbReference type="PROSITE" id="PS50089">
    <property type="entry name" value="ZF_RING_2"/>
    <property type="match status" value="1"/>
</dbReference>